<dbReference type="PANTHER" id="PTHR37469:SF2">
    <property type="entry name" value="CELLOBIONIC ACID PHOSPHORYLASE"/>
    <property type="match status" value="1"/>
</dbReference>
<dbReference type="OrthoDB" id="9769991at2"/>
<evidence type="ECO:0000256" key="1">
    <source>
        <dbReference type="ARBA" id="ARBA00022676"/>
    </source>
</evidence>
<dbReference type="InterPro" id="IPR012341">
    <property type="entry name" value="6hp_glycosidase-like_sf"/>
</dbReference>
<dbReference type="STRING" id="1006576.DTL3_1183"/>
<dbReference type="GO" id="GO:0005975">
    <property type="term" value="P:carbohydrate metabolic process"/>
    <property type="evidence" value="ECO:0007669"/>
    <property type="project" value="InterPro"/>
</dbReference>
<dbReference type="GO" id="GO:0030246">
    <property type="term" value="F:carbohydrate binding"/>
    <property type="evidence" value="ECO:0007669"/>
    <property type="project" value="InterPro"/>
</dbReference>
<dbReference type="KEGG" id="dtn:DTL3_1183"/>
<evidence type="ECO:0000256" key="2">
    <source>
        <dbReference type="ARBA" id="ARBA00022679"/>
    </source>
</evidence>
<dbReference type="HOGENOM" id="CLU_019054_0_0_0"/>
<dbReference type="InterPro" id="IPR011013">
    <property type="entry name" value="Gal_mutarotase_sf_dom"/>
</dbReference>
<dbReference type="InterPro" id="IPR037018">
    <property type="entry name" value="GH65_N"/>
</dbReference>
<accession>A0A0C7NKR0</accession>
<keyword evidence="2 5" id="KW-0808">Transferase</keyword>
<dbReference type="InterPro" id="IPR008928">
    <property type="entry name" value="6-hairpin_glycosidase_sf"/>
</dbReference>
<evidence type="ECO:0000259" key="3">
    <source>
        <dbReference type="Pfam" id="PF06165"/>
    </source>
</evidence>
<dbReference type="InterPro" id="IPR037825">
    <property type="entry name" value="GH94N_CBP"/>
</dbReference>
<name>A0A0C7NKR0_DEFTU</name>
<feature type="domain" description="Glycosyl hydrolase 94 catalytic" evidence="4">
    <location>
        <begin position="307"/>
        <end position="732"/>
    </location>
</feature>
<dbReference type="Pfam" id="PF17167">
    <property type="entry name" value="Glyco_hydro_94"/>
    <property type="match status" value="1"/>
</dbReference>
<proteinExistence type="predicted"/>
<evidence type="ECO:0000313" key="5">
    <source>
        <dbReference type="EMBL" id="CEP78486.1"/>
    </source>
</evidence>
<evidence type="ECO:0000313" key="6">
    <source>
        <dbReference type="Proteomes" id="UP000032809"/>
    </source>
</evidence>
<dbReference type="InterPro" id="IPR033432">
    <property type="entry name" value="GH94_catalytic"/>
</dbReference>
<dbReference type="GO" id="GO:0016757">
    <property type="term" value="F:glycosyltransferase activity"/>
    <property type="evidence" value="ECO:0007669"/>
    <property type="project" value="UniProtKB-KW"/>
</dbReference>
<keyword evidence="6" id="KW-1185">Reference proteome</keyword>
<dbReference type="Gene3D" id="1.50.10.10">
    <property type="match status" value="1"/>
</dbReference>
<dbReference type="SMART" id="SM01068">
    <property type="entry name" value="CBM_X"/>
    <property type="match status" value="1"/>
</dbReference>
<dbReference type="RefSeq" id="WP_045087922.1">
    <property type="nucleotide sequence ID" value="NZ_LN824141.1"/>
</dbReference>
<gene>
    <name evidence="5" type="ORF">DTL3_1183</name>
</gene>
<dbReference type="Gene3D" id="2.60.420.10">
    <property type="entry name" value="Maltose phosphorylase, domain 3"/>
    <property type="match status" value="1"/>
</dbReference>
<dbReference type="SUPFAM" id="SSF48208">
    <property type="entry name" value="Six-hairpin glycosidases"/>
    <property type="match status" value="1"/>
</dbReference>
<dbReference type="PANTHER" id="PTHR37469">
    <property type="entry name" value="CELLOBIONIC ACID PHOSPHORYLASE-RELATED"/>
    <property type="match status" value="1"/>
</dbReference>
<dbReference type="SUPFAM" id="SSF74650">
    <property type="entry name" value="Galactose mutarotase-like"/>
    <property type="match status" value="1"/>
</dbReference>
<organism evidence="5 6">
    <name type="scientific">Defluviitoga tunisiensis</name>
    <dbReference type="NCBI Taxonomy" id="1006576"/>
    <lineage>
        <taxon>Bacteria</taxon>
        <taxon>Thermotogati</taxon>
        <taxon>Thermotogota</taxon>
        <taxon>Thermotogae</taxon>
        <taxon>Petrotogales</taxon>
        <taxon>Petrotogaceae</taxon>
        <taxon>Defluviitoga</taxon>
    </lineage>
</organism>
<dbReference type="EC" id="2.4.1.321" evidence="5"/>
<dbReference type="Proteomes" id="UP000032809">
    <property type="component" value="Chromosome I"/>
</dbReference>
<keyword evidence="1 5" id="KW-0328">Glycosyltransferase</keyword>
<dbReference type="AlphaFoldDB" id="A0A0C7NKR0"/>
<dbReference type="Gene3D" id="2.70.98.40">
    <property type="entry name" value="Glycoside hydrolase, family 65, N-terminal domain"/>
    <property type="match status" value="1"/>
</dbReference>
<dbReference type="InterPro" id="IPR010383">
    <property type="entry name" value="Glyco_hydrolase_94_b-supersand"/>
</dbReference>
<evidence type="ECO:0000259" key="4">
    <source>
        <dbReference type="Pfam" id="PF17167"/>
    </source>
</evidence>
<dbReference type="InterPro" id="IPR052047">
    <property type="entry name" value="GH94_Enzymes"/>
</dbReference>
<sequence>MKYGYFDDNRKEYVITKPQTPYPWINYLGCEAYFSLISNTSGGYSFYKDASKRRLTRYRYNNVPTDAGGRYYYLNEGGDIWSPTWAPVKKALDEYECRHGMGYTIISSRYNDISCEILYFVPLEANCEIHQIKIKNESNRKRKFKLFSFIEFCLWDAFDDMSNFQRNFNIGEVEIEGSTIYHKTEYRERRNHYSFFTVNQKIDGFDTDRESFIGLYNGFNEPEVVVTGKSKNSVASGWSPIASHSIFFELLPGEEKVLIFQLGYIENQKEEKWEKPGVINKNKAHSLIEQFNTEDKVQEAFIRLNRYWNMLLDNFTVRSQDENMNRMVNIWNQYQCMVTFNLARSASYFESGISRGIGFRDSNQDILGVVHMIPDRARERILDLAATQFEDGSAYHQYEPISKKGNDAIGSGFNDDPLWLIMSTAAYIKETGRYDILEEKVPFNNGKEAILFDHLKASFWHVINNKGPHGLPLIGHADWNDCLNLSCFSEEPGESFQTLSNKKDSQAESVMIAGMFITVGPDFVKLCEHLGEKELAQEAMRHIDEMKRSIEKYGVDPSWFLRAYDYFGNKVGSIENEEGQIYIEPQGFCIMGGVGLDNGFAKKALDSVKDRLDTQYGLILLDPTYKSYHIELGEISSYPPGYKENGSVFCHNNPWIMIAETIVGNGERAFEYYKKIAPAYLEDISEIHRTEPYVYAQTIAGRDAKNHGEAKNSWLTGTAAWNFVAITQWILGIRADFEGLVIDPCIPSDWDGFQVKRRYFGDVYNITVRNPQHVEKGVKQIKLDDVALEKNIIKPIKDGKTHKIEVIMG</sequence>
<dbReference type="Gene3D" id="1.20.890.20">
    <property type="entry name" value="mpn423 like domain"/>
    <property type="match status" value="1"/>
</dbReference>
<dbReference type="CDD" id="cd11754">
    <property type="entry name" value="GH94N_CBP_like"/>
    <property type="match status" value="1"/>
</dbReference>
<dbReference type="PATRIC" id="fig|1006576.9.peg.1184"/>
<protein>
    <submittedName>
        <fullName evidence="5">Cellobiose phosphorylase</fullName>
        <ecNumber evidence="5">2.4.1.321</ecNumber>
    </submittedName>
</protein>
<dbReference type="Pfam" id="PF06165">
    <property type="entry name" value="GH94_b-supersand"/>
    <property type="match status" value="1"/>
</dbReference>
<reference evidence="6" key="1">
    <citation type="submission" date="2014-11" db="EMBL/GenBank/DDBJ databases">
        <authorList>
            <person name="Wibberg D."/>
        </authorList>
    </citation>
    <scope>NUCLEOTIDE SEQUENCE [LARGE SCALE GENOMIC DNA]</scope>
    <source>
        <strain evidence="6">L3</strain>
    </source>
</reference>
<dbReference type="EMBL" id="LN824141">
    <property type="protein sequence ID" value="CEP78486.1"/>
    <property type="molecule type" value="Genomic_DNA"/>
</dbReference>
<feature type="domain" description="Glycosyl hydrolase 94 supersandwich" evidence="3">
    <location>
        <begin position="11"/>
        <end position="291"/>
    </location>
</feature>